<proteinExistence type="predicted"/>
<dbReference type="AlphaFoldDB" id="L8X1Y1"/>
<sequence>MTHLRISHTSICVGDFCLVAPEFMPDSESEDGTPLVTPIHTSFGNVPDLTAISTEFERLTKVPHNDSDKCSLWESGYKCPMAPRVDNGSFDYNPARKHEPNSGLDTSLCSGTNNCRSDCSDGFNKALMGQYHLLGPEPSKHPRGQARRTGSILSYASSSTLEDQYRIRAVPCAPRPDTGSWLSISETVAPIINGVRFLSEKPTIHYSMLQDVAQSTPTKSISSKCLATSSKVDFIKSSIDGSPTRVVRWNLGLGLTLDDISEPDGCGTSIGEASVEFAEDSFFDLGIDSGFCSTTDTTLNTTTETIPDLVDPSPKSPVYEAVRIMGSELGITPQLGMLSIQGHHENVKRQRTQIVNMLRPGTRVAYTTQLLPDINAHSAERLDECGGSCDSSNGVPPTGSTLEFLAGEAQGIQHRIIGPLFYCVPFAPFAMPQSFGQRKYRNEFGTPRAQIQLASPWVMAATLGGAWDDTGCPRGVMECMP</sequence>
<protein>
    <submittedName>
        <fullName evidence="1">Uncharacterized protein</fullName>
    </submittedName>
</protein>
<evidence type="ECO:0000313" key="2">
    <source>
        <dbReference type="Proteomes" id="UP000011668"/>
    </source>
</evidence>
<comment type="caution">
    <text evidence="1">The sequence shown here is derived from an EMBL/GenBank/DDBJ whole genome shotgun (WGS) entry which is preliminary data.</text>
</comment>
<gene>
    <name evidence="1" type="ORF">AG1IA_01679</name>
</gene>
<dbReference type="HOGENOM" id="CLU_567632_0_0_1"/>
<dbReference type="OrthoDB" id="3160003at2759"/>
<accession>L8X1Y1</accession>
<reference evidence="1 2" key="1">
    <citation type="journal article" date="2013" name="Nat. Commun.">
        <title>The evolution and pathogenic mechanisms of the rice sheath blight pathogen.</title>
        <authorList>
            <person name="Zheng A."/>
            <person name="Lin R."/>
            <person name="Xu L."/>
            <person name="Qin P."/>
            <person name="Tang C."/>
            <person name="Ai P."/>
            <person name="Zhang D."/>
            <person name="Liu Y."/>
            <person name="Sun Z."/>
            <person name="Feng H."/>
            <person name="Wang Y."/>
            <person name="Chen Y."/>
            <person name="Liang X."/>
            <person name="Fu R."/>
            <person name="Li Q."/>
            <person name="Zhang J."/>
            <person name="Yu X."/>
            <person name="Xie Z."/>
            <person name="Ding L."/>
            <person name="Guan P."/>
            <person name="Tang J."/>
            <person name="Liang Y."/>
            <person name="Wang S."/>
            <person name="Deng Q."/>
            <person name="Li S."/>
            <person name="Zhu J."/>
            <person name="Wang L."/>
            <person name="Liu H."/>
            <person name="Li P."/>
        </authorList>
    </citation>
    <scope>NUCLEOTIDE SEQUENCE [LARGE SCALE GENOMIC DNA]</scope>
    <source>
        <strain evidence="2">AG-1 IA</strain>
    </source>
</reference>
<name>L8X1Y1_THACA</name>
<dbReference type="EMBL" id="AFRT01000360">
    <property type="protein sequence ID" value="ELU44291.1"/>
    <property type="molecule type" value="Genomic_DNA"/>
</dbReference>
<evidence type="ECO:0000313" key="1">
    <source>
        <dbReference type="EMBL" id="ELU44291.1"/>
    </source>
</evidence>
<dbReference type="Proteomes" id="UP000011668">
    <property type="component" value="Unassembled WGS sequence"/>
</dbReference>
<keyword evidence="2" id="KW-1185">Reference proteome</keyword>
<organism evidence="1 2">
    <name type="scientific">Thanatephorus cucumeris (strain AG1-IA)</name>
    <name type="common">Rice sheath blight fungus</name>
    <name type="synonym">Rhizoctonia solani</name>
    <dbReference type="NCBI Taxonomy" id="983506"/>
    <lineage>
        <taxon>Eukaryota</taxon>
        <taxon>Fungi</taxon>
        <taxon>Dikarya</taxon>
        <taxon>Basidiomycota</taxon>
        <taxon>Agaricomycotina</taxon>
        <taxon>Agaricomycetes</taxon>
        <taxon>Cantharellales</taxon>
        <taxon>Ceratobasidiaceae</taxon>
        <taxon>Rhizoctonia</taxon>
        <taxon>Rhizoctonia solani AG-1</taxon>
    </lineage>
</organism>